<dbReference type="InterPro" id="IPR013708">
    <property type="entry name" value="Shikimate_DH-bd_N"/>
</dbReference>
<feature type="binding site" evidence="3">
    <location>
        <position position="232"/>
    </location>
    <ligand>
        <name>shikimate</name>
        <dbReference type="ChEBI" id="CHEBI:36208"/>
    </ligand>
</feature>
<comment type="subunit">
    <text evidence="3">Homodimer.</text>
</comment>
<comment type="caution">
    <text evidence="6">The sequence shown here is derived from an EMBL/GenBank/DDBJ whole genome shotgun (WGS) entry which is preliminary data.</text>
</comment>
<keyword evidence="3" id="KW-0521">NADP</keyword>
<dbReference type="EMBL" id="BAABFR010000075">
    <property type="protein sequence ID" value="GAA4399958.1"/>
    <property type="molecule type" value="Genomic_DNA"/>
</dbReference>
<evidence type="ECO:0000256" key="1">
    <source>
        <dbReference type="ARBA" id="ARBA00004871"/>
    </source>
</evidence>
<sequence>MSQPTRIHCALIGQGISASLTPAMHEREGRQQGLDYTYDIVNISPDDAPGFDLAGFLRRSRDAGLTGLNVTHPFKQRVIEHLDALSADAARLGAVNTVEFDESGQATGHNTDWSGFARNFARGFADVPVDTVVQLGAGGAGSAVAYAMLTRGVRTFHLIDTDRARATALAESLARMFPNATVVPDAATELAAALAGANGLVHATPVGMAQHPGIAFDPALLRPDLWVADVVYRPLVTELIERARTLGARTLSGGGMAVYQAVDAFEIFTGITPDADRMLAHMHDLIAAEVATAG</sequence>
<name>A0ABP8K485_9ACTN</name>
<comment type="similarity">
    <text evidence="3">Belongs to the shikimate dehydrogenase family.</text>
</comment>
<dbReference type="Gene3D" id="3.40.50.720">
    <property type="entry name" value="NAD(P)-binding Rossmann-like Domain"/>
    <property type="match status" value="1"/>
</dbReference>
<evidence type="ECO:0000259" key="5">
    <source>
        <dbReference type="Pfam" id="PF18317"/>
    </source>
</evidence>
<feature type="binding site" evidence="3">
    <location>
        <position position="253"/>
    </location>
    <ligand>
        <name>NADP(+)</name>
        <dbReference type="ChEBI" id="CHEBI:58349"/>
    </ligand>
</feature>
<dbReference type="Pfam" id="PF18317">
    <property type="entry name" value="SDH_C"/>
    <property type="match status" value="1"/>
</dbReference>
<keyword evidence="2 3" id="KW-0057">Aromatic amino acid biosynthesis</keyword>
<accession>A0ABP8K485</accession>
<reference evidence="7" key="1">
    <citation type="journal article" date="2019" name="Int. J. Syst. Evol. Microbiol.">
        <title>The Global Catalogue of Microorganisms (GCM) 10K type strain sequencing project: providing services to taxonomists for standard genome sequencing and annotation.</title>
        <authorList>
            <consortium name="The Broad Institute Genomics Platform"/>
            <consortium name="The Broad Institute Genome Sequencing Center for Infectious Disease"/>
            <person name="Wu L."/>
            <person name="Ma J."/>
        </authorList>
    </citation>
    <scope>NUCLEOTIDE SEQUENCE [LARGE SCALE GENOMIC DNA]</scope>
    <source>
        <strain evidence="7">JCM 17688</strain>
    </source>
</reference>
<feature type="binding site" evidence="3">
    <location>
        <position position="230"/>
    </location>
    <ligand>
        <name>NADP(+)</name>
        <dbReference type="ChEBI" id="CHEBI:58349"/>
    </ligand>
</feature>
<evidence type="ECO:0000313" key="6">
    <source>
        <dbReference type="EMBL" id="GAA4399958.1"/>
    </source>
</evidence>
<proteinExistence type="inferred from homology"/>
<gene>
    <name evidence="3" type="primary">aroE</name>
    <name evidence="6" type="ORF">GCM10023147_38110</name>
</gene>
<feature type="binding site" evidence="3">
    <location>
        <position position="260"/>
    </location>
    <ligand>
        <name>shikimate</name>
        <dbReference type="ChEBI" id="CHEBI:36208"/>
    </ligand>
</feature>
<feature type="binding site" evidence="3">
    <location>
        <position position="71"/>
    </location>
    <ligand>
        <name>shikimate</name>
        <dbReference type="ChEBI" id="CHEBI:36208"/>
    </ligand>
</feature>
<evidence type="ECO:0000313" key="7">
    <source>
        <dbReference type="Proteomes" id="UP001500635"/>
    </source>
</evidence>
<comment type="function">
    <text evidence="3">Involved in the biosynthesis of the chorismate, which leads to the biosynthesis of aromatic amino acids. Catalyzes the reversible NADPH linked reduction of 3-dehydroshikimate (DHSA) to yield shikimate (SA).</text>
</comment>
<dbReference type="InterPro" id="IPR041121">
    <property type="entry name" value="SDH_C"/>
</dbReference>
<feature type="binding site" evidence="3">
    <location>
        <begin position="19"/>
        <end position="21"/>
    </location>
    <ligand>
        <name>shikimate</name>
        <dbReference type="ChEBI" id="CHEBI:36208"/>
    </ligand>
</feature>
<keyword evidence="3" id="KW-0028">Amino-acid biosynthesis</keyword>
<dbReference type="Gene3D" id="3.40.50.10860">
    <property type="entry name" value="Leucine Dehydrogenase, chain A, domain 1"/>
    <property type="match status" value="1"/>
</dbReference>
<comment type="caution">
    <text evidence="3">Lacks conserved residue(s) required for the propagation of feature annotation.</text>
</comment>
<dbReference type="RefSeq" id="WP_344998964.1">
    <property type="nucleotide sequence ID" value="NZ_BAABFR010000075.1"/>
</dbReference>
<feature type="binding site" evidence="3">
    <location>
        <position position="112"/>
    </location>
    <ligand>
        <name>shikimate</name>
        <dbReference type="ChEBI" id="CHEBI:36208"/>
    </ligand>
</feature>
<comment type="catalytic activity">
    <reaction evidence="3">
        <text>shikimate + NADP(+) = 3-dehydroshikimate + NADPH + H(+)</text>
        <dbReference type="Rhea" id="RHEA:17737"/>
        <dbReference type="ChEBI" id="CHEBI:15378"/>
        <dbReference type="ChEBI" id="CHEBI:16630"/>
        <dbReference type="ChEBI" id="CHEBI:36208"/>
        <dbReference type="ChEBI" id="CHEBI:57783"/>
        <dbReference type="ChEBI" id="CHEBI:58349"/>
        <dbReference type="EC" id="1.1.1.25"/>
    </reaction>
</comment>
<dbReference type="InterPro" id="IPR046346">
    <property type="entry name" value="Aminoacid_DH-like_N_sf"/>
</dbReference>
<keyword evidence="3" id="KW-0560">Oxidoreductase</keyword>
<feature type="domain" description="SDH C-terminal" evidence="5">
    <location>
        <begin position="255"/>
        <end position="280"/>
    </location>
</feature>
<evidence type="ECO:0000256" key="2">
    <source>
        <dbReference type="ARBA" id="ARBA00023141"/>
    </source>
</evidence>
<dbReference type="SUPFAM" id="SSF51735">
    <property type="entry name" value="NAD(P)-binding Rossmann-fold domains"/>
    <property type="match status" value="1"/>
</dbReference>
<protein>
    <recommendedName>
        <fullName evidence="3">Shikimate dehydrogenase (NADP(+))</fullName>
        <shortName evidence="3">SDH</shortName>
        <ecNumber evidence="3">1.1.1.25</ecNumber>
    </recommendedName>
</protein>
<feature type="domain" description="Shikimate dehydrogenase substrate binding N-terminal" evidence="4">
    <location>
        <begin position="11"/>
        <end position="98"/>
    </location>
</feature>
<keyword evidence="7" id="KW-1185">Reference proteome</keyword>
<evidence type="ECO:0000256" key="3">
    <source>
        <dbReference type="HAMAP-Rule" id="MF_00222"/>
    </source>
</evidence>
<dbReference type="Pfam" id="PF08501">
    <property type="entry name" value="Shikimate_dh_N"/>
    <property type="match status" value="1"/>
</dbReference>
<dbReference type="SUPFAM" id="SSF53223">
    <property type="entry name" value="Aminoacid dehydrogenase-like, N-terminal domain"/>
    <property type="match status" value="1"/>
</dbReference>
<dbReference type="CDD" id="cd01065">
    <property type="entry name" value="NAD_bind_Shikimate_DH"/>
    <property type="match status" value="1"/>
</dbReference>
<dbReference type="InterPro" id="IPR022893">
    <property type="entry name" value="Shikimate_DH_fam"/>
</dbReference>
<feature type="active site" description="Proton acceptor" evidence="3">
    <location>
        <position position="75"/>
    </location>
</feature>
<dbReference type="NCBIfam" id="NF009201">
    <property type="entry name" value="PRK12549.1"/>
    <property type="match status" value="1"/>
</dbReference>
<dbReference type="HAMAP" id="MF_00222">
    <property type="entry name" value="Shikimate_DH_AroE"/>
    <property type="match status" value="1"/>
</dbReference>
<dbReference type="Proteomes" id="UP001500635">
    <property type="component" value="Unassembled WGS sequence"/>
</dbReference>
<feature type="binding site" evidence="3">
    <location>
        <position position="96"/>
    </location>
    <ligand>
        <name>shikimate</name>
        <dbReference type="ChEBI" id="CHEBI:36208"/>
    </ligand>
</feature>
<dbReference type="InterPro" id="IPR036291">
    <property type="entry name" value="NAD(P)-bd_dom_sf"/>
</dbReference>
<dbReference type="PANTHER" id="PTHR21089">
    <property type="entry name" value="SHIKIMATE DEHYDROGENASE"/>
    <property type="match status" value="1"/>
</dbReference>
<dbReference type="PANTHER" id="PTHR21089:SF1">
    <property type="entry name" value="BIFUNCTIONAL 3-DEHYDROQUINATE DEHYDRATASE_SHIKIMATE DEHYDROGENASE, CHLOROPLASTIC"/>
    <property type="match status" value="1"/>
</dbReference>
<organism evidence="6 7">
    <name type="scientific">Tsukamurella soli</name>
    <dbReference type="NCBI Taxonomy" id="644556"/>
    <lineage>
        <taxon>Bacteria</taxon>
        <taxon>Bacillati</taxon>
        <taxon>Actinomycetota</taxon>
        <taxon>Actinomycetes</taxon>
        <taxon>Mycobacteriales</taxon>
        <taxon>Tsukamurellaceae</taxon>
        <taxon>Tsukamurella</taxon>
    </lineage>
</organism>
<dbReference type="EC" id="1.1.1.25" evidence="3"/>
<feature type="binding site" evidence="3">
    <location>
        <begin position="136"/>
        <end position="140"/>
    </location>
    <ligand>
        <name>NADP(+)</name>
        <dbReference type="ChEBI" id="CHEBI:58349"/>
    </ligand>
</feature>
<evidence type="ECO:0000259" key="4">
    <source>
        <dbReference type="Pfam" id="PF08501"/>
    </source>
</evidence>
<comment type="pathway">
    <text evidence="1 3">Metabolic intermediate biosynthesis; chorismate biosynthesis; chorismate from D-erythrose 4-phosphate and phosphoenolpyruvate: step 4/7.</text>
</comment>